<dbReference type="RefSeq" id="WP_015249132.1">
    <property type="nucleotide sequence ID" value="NC_019892.1"/>
</dbReference>
<keyword evidence="7 16" id="KW-0808">Transferase</keyword>
<keyword evidence="9 17" id="KW-1133">Transmembrane helix</keyword>
<evidence type="ECO:0000256" key="10">
    <source>
        <dbReference type="ARBA" id="ARBA00023098"/>
    </source>
</evidence>
<dbReference type="GO" id="GO:0046474">
    <property type="term" value="P:glycerophospholipid biosynthetic process"/>
    <property type="evidence" value="ECO:0007669"/>
    <property type="project" value="TreeGrafter"/>
</dbReference>
<dbReference type="InterPro" id="IPR043130">
    <property type="entry name" value="CDP-OH_PTrfase_TM_dom"/>
</dbReference>
<evidence type="ECO:0000256" key="2">
    <source>
        <dbReference type="ARBA" id="ARBA00005042"/>
    </source>
</evidence>
<dbReference type="HOGENOM" id="CLU_051314_2_1_0"/>
<protein>
    <recommendedName>
        <fullName evidence="5 15">CDP-diacylglycerol--glycerol-3-phosphate 3-phosphatidyltransferase</fullName>
        <ecNumber evidence="4 15">2.7.8.5</ecNumber>
    </recommendedName>
</protein>
<reference evidence="18 19" key="1">
    <citation type="submission" date="2012-02" db="EMBL/GenBank/DDBJ databases">
        <title>Complete sequence of chromosome of Singulisphaera acidiphila DSM 18658.</title>
        <authorList>
            <consortium name="US DOE Joint Genome Institute (JGI-PGF)"/>
            <person name="Lucas S."/>
            <person name="Copeland A."/>
            <person name="Lapidus A."/>
            <person name="Glavina del Rio T."/>
            <person name="Dalin E."/>
            <person name="Tice H."/>
            <person name="Bruce D."/>
            <person name="Goodwin L."/>
            <person name="Pitluck S."/>
            <person name="Peters L."/>
            <person name="Ovchinnikova G."/>
            <person name="Chertkov O."/>
            <person name="Kyrpides N."/>
            <person name="Mavromatis K."/>
            <person name="Ivanova N."/>
            <person name="Brettin T."/>
            <person name="Detter J.C."/>
            <person name="Han C."/>
            <person name="Larimer F."/>
            <person name="Land M."/>
            <person name="Hauser L."/>
            <person name="Markowitz V."/>
            <person name="Cheng J.-F."/>
            <person name="Hugenholtz P."/>
            <person name="Woyke T."/>
            <person name="Wu D."/>
            <person name="Tindall B."/>
            <person name="Pomrenke H."/>
            <person name="Brambilla E."/>
            <person name="Klenk H.-P."/>
            <person name="Eisen J.A."/>
        </authorList>
    </citation>
    <scope>NUCLEOTIDE SEQUENCE [LARGE SCALE GENOMIC DNA]</scope>
    <source>
        <strain evidence="19">ATCC BAA-1392 / DSM 18658 / VKM B-2454 / MOB10</strain>
    </source>
</reference>
<dbReference type="EMBL" id="CP003364">
    <property type="protein sequence ID" value="AGA30040.1"/>
    <property type="molecule type" value="Genomic_DNA"/>
</dbReference>
<feature type="transmembrane region" description="Helical" evidence="17">
    <location>
        <begin position="21"/>
        <end position="46"/>
    </location>
</feature>
<keyword evidence="6" id="KW-0444">Lipid biosynthesis</keyword>
<dbReference type="EC" id="2.7.8.5" evidence="4 15"/>
<evidence type="ECO:0000256" key="12">
    <source>
        <dbReference type="ARBA" id="ARBA00023209"/>
    </source>
</evidence>
<feature type="transmembrane region" description="Helical" evidence="17">
    <location>
        <begin position="82"/>
        <end position="104"/>
    </location>
</feature>
<dbReference type="InterPro" id="IPR000462">
    <property type="entry name" value="CDP-OH_P_trans"/>
</dbReference>
<evidence type="ECO:0000256" key="7">
    <source>
        <dbReference type="ARBA" id="ARBA00022679"/>
    </source>
</evidence>
<dbReference type="InterPro" id="IPR004570">
    <property type="entry name" value="Phosphatidylglycerol_P_synth"/>
</dbReference>
<evidence type="ECO:0000313" key="18">
    <source>
        <dbReference type="EMBL" id="AGA30040.1"/>
    </source>
</evidence>
<dbReference type="Pfam" id="PF01066">
    <property type="entry name" value="CDP-OH_P_transf"/>
    <property type="match status" value="1"/>
</dbReference>
<sequence length="193" mass="20866">MAVPAEARFWNVPNTLTMSRLVLAVVVFALIAYGQYLSALAVFGIASLTDALDGYFARLLDQGTPLGRQLDPLVDKVIVSGAYIYLLSVPQTGVQPWMVTTIVVREMLIQGLRSHLEGQGQAFGAAMAGKLKTLVQCLSISAILLSLAIPTTNNSWILIRDGLTWLAVALTIYSGLGYVVMAMPFMRKKTSTT</sequence>
<keyword evidence="19" id="KW-1185">Reference proteome</keyword>
<feature type="transmembrane region" description="Helical" evidence="17">
    <location>
        <begin position="133"/>
        <end position="151"/>
    </location>
</feature>
<comment type="pathway">
    <text evidence="2">Phospholipid metabolism; phosphatidylglycerol biosynthesis; phosphatidylglycerol from CDP-diacylglycerol: step 1/2.</text>
</comment>
<name>L0DMI7_SINAD</name>
<evidence type="ECO:0000256" key="4">
    <source>
        <dbReference type="ARBA" id="ARBA00013170"/>
    </source>
</evidence>
<dbReference type="Proteomes" id="UP000010798">
    <property type="component" value="Chromosome"/>
</dbReference>
<dbReference type="PIRSF" id="PIRSF000847">
    <property type="entry name" value="Phos_ph_gly_syn"/>
    <property type="match status" value="1"/>
</dbReference>
<keyword evidence="12" id="KW-0594">Phospholipid biosynthesis</keyword>
<dbReference type="STRING" id="886293.Sinac_5926"/>
<evidence type="ECO:0000256" key="1">
    <source>
        <dbReference type="ARBA" id="ARBA00004141"/>
    </source>
</evidence>
<evidence type="ECO:0000256" key="14">
    <source>
        <dbReference type="ARBA" id="ARBA00048586"/>
    </source>
</evidence>
<dbReference type="GO" id="GO:0016020">
    <property type="term" value="C:membrane"/>
    <property type="evidence" value="ECO:0007669"/>
    <property type="project" value="UniProtKB-SubCell"/>
</dbReference>
<evidence type="ECO:0000256" key="13">
    <source>
        <dbReference type="ARBA" id="ARBA00023264"/>
    </source>
</evidence>
<organism evidence="18 19">
    <name type="scientific">Singulisphaera acidiphila (strain ATCC BAA-1392 / DSM 18658 / VKM B-2454 / MOB10)</name>
    <dbReference type="NCBI Taxonomy" id="886293"/>
    <lineage>
        <taxon>Bacteria</taxon>
        <taxon>Pseudomonadati</taxon>
        <taxon>Planctomycetota</taxon>
        <taxon>Planctomycetia</taxon>
        <taxon>Isosphaerales</taxon>
        <taxon>Isosphaeraceae</taxon>
        <taxon>Singulisphaera</taxon>
    </lineage>
</organism>
<evidence type="ECO:0000256" key="11">
    <source>
        <dbReference type="ARBA" id="ARBA00023136"/>
    </source>
</evidence>
<comment type="catalytic activity">
    <reaction evidence="14">
        <text>a CDP-1,2-diacyl-sn-glycerol + sn-glycerol 3-phosphate = a 1,2-diacyl-sn-glycero-3-phospho-(1'-sn-glycero-3'-phosphate) + CMP + H(+)</text>
        <dbReference type="Rhea" id="RHEA:12593"/>
        <dbReference type="ChEBI" id="CHEBI:15378"/>
        <dbReference type="ChEBI" id="CHEBI:57597"/>
        <dbReference type="ChEBI" id="CHEBI:58332"/>
        <dbReference type="ChEBI" id="CHEBI:60110"/>
        <dbReference type="ChEBI" id="CHEBI:60377"/>
        <dbReference type="EC" id="2.7.8.5"/>
    </reaction>
</comment>
<evidence type="ECO:0000256" key="8">
    <source>
        <dbReference type="ARBA" id="ARBA00022692"/>
    </source>
</evidence>
<evidence type="ECO:0000256" key="9">
    <source>
        <dbReference type="ARBA" id="ARBA00022989"/>
    </source>
</evidence>
<dbReference type="InterPro" id="IPR050324">
    <property type="entry name" value="CDP-alcohol_PTase-I"/>
</dbReference>
<evidence type="ECO:0000256" key="5">
    <source>
        <dbReference type="ARBA" id="ARBA00014944"/>
    </source>
</evidence>
<keyword evidence="13" id="KW-1208">Phospholipid metabolism</keyword>
<gene>
    <name evidence="18" type="ordered locus">Sinac_5926</name>
</gene>
<dbReference type="PANTHER" id="PTHR14269">
    <property type="entry name" value="CDP-DIACYLGLYCEROL--GLYCEROL-3-PHOSPHATE 3-PHOSPHATIDYLTRANSFERASE-RELATED"/>
    <property type="match status" value="1"/>
</dbReference>
<evidence type="ECO:0000256" key="17">
    <source>
        <dbReference type="SAM" id="Phobius"/>
    </source>
</evidence>
<dbReference type="AlphaFoldDB" id="L0DMI7"/>
<dbReference type="eggNOG" id="COG0558">
    <property type="taxonomic scope" value="Bacteria"/>
</dbReference>
<keyword evidence="11 17" id="KW-0472">Membrane</keyword>
<comment type="subcellular location">
    <subcellularLocation>
        <location evidence="1">Membrane</location>
        <topology evidence="1">Multi-pass membrane protein</topology>
    </subcellularLocation>
</comment>
<evidence type="ECO:0000256" key="3">
    <source>
        <dbReference type="ARBA" id="ARBA00010441"/>
    </source>
</evidence>
<dbReference type="PROSITE" id="PS00379">
    <property type="entry name" value="CDP_ALCOHOL_P_TRANSF"/>
    <property type="match status" value="1"/>
</dbReference>
<dbReference type="KEGG" id="saci:Sinac_5926"/>
<dbReference type="OrthoDB" id="9796672at2"/>
<dbReference type="InterPro" id="IPR048254">
    <property type="entry name" value="CDP_ALCOHOL_P_TRANSF_CS"/>
</dbReference>
<dbReference type="NCBIfam" id="TIGR00560">
    <property type="entry name" value="pgsA"/>
    <property type="match status" value="1"/>
</dbReference>
<feature type="transmembrane region" description="Helical" evidence="17">
    <location>
        <begin position="163"/>
        <end position="186"/>
    </location>
</feature>
<keyword evidence="10" id="KW-0443">Lipid metabolism</keyword>
<dbReference type="PANTHER" id="PTHR14269:SF62">
    <property type="entry name" value="CDP-DIACYLGLYCEROL--GLYCEROL-3-PHOSPHATE 3-PHOSPHATIDYLTRANSFERASE 1, CHLOROPLASTIC"/>
    <property type="match status" value="1"/>
</dbReference>
<dbReference type="GO" id="GO:0008444">
    <property type="term" value="F:CDP-diacylglycerol-glycerol-3-phosphate 3-phosphatidyltransferase activity"/>
    <property type="evidence" value="ECO:0007669"/>
    <property type="project" value="UniProtKB-UniRule"/>
</dbReference>
<evidence type="ECO:0000256" key="16">
    <source>
        <dbReference type="RuleBase" id="RU003750"/>
    </source>
</evidence>
<comment type="similarity">
    <text evidence="3 16">Belongs to the CDP-alcohol phosphatidyltransferase class-I family.</text>
</comment>
<accession>L0DMI7</accession>
<keyword evidence="8 17" id="KW-0812">Transmembrane</keyword>
<dbReference type="Gene3D" id="1.20.120.1760">
    <property type="match status" value="1"/>
</dbReference>
<evidence type="ECO:0000313" key="19">
    <source>
        <dbReference type="Proteomes" id="UP000010798"/>
    </source>
</evidence>
<proteinExistence type="inferred from homology"/>
<evidence type="ECO:0000256" key="6">
    <source>
        <dbReference type="ARBA" id="ARBA00022516"/>
    </source>
</evidence>
<evidence type="ECO:0000256" key="15">
    <source>
        <dbReference type="NCBIfam" id="TIGR00560"/>
    </source>
</evidence>